<name>A0A848HH86_9BURK</name>
<protein>
    <submittedName>
        <fullName evidence="5">Tim44 domain-containing protein</fullName>
    </submittedName>
</protein>
<accession>A0A848HH86</accession>
<dbReference type="Proteomes" id="UP000541185">
    <property type="component" value="Unassembled WGS sequence"/>
</dbReference>
<dbReference type="PANTHER" id="PTHR41542">
    <property type="entry name" value="BLL5807 PROTEIN"/>
    <property type="match status" value="1"/>
</dbReference>
<dbReference type="PANTHER" id="PTHR41542:SF1">
    <property type="entry name" value="BLL5807 PROTEIN"/>
    <property type="match status" value="1"/>
</dbReference>
<feature type="transmembrane region" description="Helical" evidence="2">
    <location>
        <begin position="81"/>
        <end position="103"/>
    </location>
</feature>
<evidence type="ECO:0000313" key="5">
    <source>
        <dbReference type="EMBL" id="NML47038.1"/>
    </source>
</evidence>
<keyword evidence="2" id="KW-1133">Transmembrane helix</keyword>
<evidence type="ECO:0000313" key="6">
    <source>
        <dbReference type="Proteomes" id="UP000541185"/>
    </source>
</evidence>
<feature type="domain" description="Tim44-like" evidence="4">
    <location>
        <begin position="170"/>
        <end position="301"/>
    </location>
</feature>
<evidence type="ECO:0000259" key="4">
    <source>
        <dbReference type="SMART" id="SM00978"/>
    </source>
</evidence>
<gene>
    <name evidence="5" type="ORF">HHL11_25055</name>
</gene>
<keyword evidence="2" id="KW-0472">Membrane</keyword>
<feature type="transmembrane region" description="Helical" evidence="2">
    <location>
        <begin position="110"/>
        <end position="128"/>
    </location>
</feature>
<dbReference type="InterPro" id="IPR007379">
    <property type="entry name" value="Tim44-like_dom"/>
</dbReference>
<feature type="signal peptide" evidence="3">
    <location>
        <begin position="1"/>
        <end position="21"/>
    </location>
</feature>
<dbReference type="SUPFAM" id="SSF54427">
    <property type="entry name" value="NTF2-like"/>
    <property type="match status" value="1"/>
</dbReference>
<dbReference type="SMART" id="SM00978">
    <property type="entry name" value="Tim44"/>
    <property type="match status" value="1"/>
</dbReference>
<keyword evidence="2" id="KW-0812">Transmembrane</keyword>
<comment type="caution">
    <text evidence="5">The sequence shown here is derived from an EMBL/GenBank/DDBJ whole genome shotgun (WGS) entry which is preliminary data.</text>
</comment>
<reference evidence="5 6" key="1">
    <citation type="submission" date="2020-04" db="EMBL/GenBank/DDBJ databases">
        <title>Ramlibacter sp. G-1-2-2 isolated from soil.</title>
        <authorList>
            <person name="Dahal R.H."/>
        </authorList>
    </citation>
    <scope>NUCLEOTIDE SEQUENCE [LARGE SCALE GENOMIC DNA]</scope>
    <source>
        <strain evidence="5 6">G-1-2-2</strain>
    </source>
</reference>
<proteinExistence type="predicted"/>
<keyword evidence="6" id="KW-1185">Reference proteome</keyword>
<feature type="compositionally biased region" description="Low complexity" evidence="1">
    <location>
        <begin position="51"/>
        <end position="70"/>
    </location>
</feature>
<dbReference type="RefSeq" id="WP_169421342.1">
    <property type="nucleotide sequence ID" value="NZ_JABBFX010000003.1"/>
</dbReference>
<feature type="chain" id="PRO_5032721491" evidence="3">
    <location>
        <begin position="22"/>
        <end position="302"/>
    </location>
</feature>
<dbReference type="AlphaFoldDB" id="A0A848HH86"/>
<evidence type="ECO:0000256" key="1">
    <source>
        <dbReference type="SAM" id="MobiDB-lite"/>
    </source>
</evidence>
<dbReference type="Pfam" id="PF04280">
    <property type="entry name" value="Tim44"/>
    <property type="match status" value="1"/>
</dbReference>
<feature type="region of interest" description="Disordered" evidence="1">
    <location>
        <begin position="29"/>
        <end position="70"/>
    </location>
</feature>
<evidence type="ECO:0000256" key="2">
    <source>
        <dbReference type="SAM" id="Phobius"/>
    </source>
</evidence>
<organism evidence="5 6">
    <name type="scientific">Ramlibacter agri</name>
    <dbReference type="NCBI Taxonomy" id="2728837"/>
    <lineage>
        <taxon>Bacteria</taxon>
        <taxon>Pseudomonadati</taxon>
        <taxon>Pseudomonadota</taxon>
        <taxon>Betaproteobacteria</taxon>
        <taxon>Burkholderiales</taxon>
        <taxon>Comamonadaceae</taxon>
        <taxon>Ramlibacter</taxon>
    </lineage>
</organism>
<keyword evidence="3" id="KW-0732">Signal</keyword>
<evidence type="ECO:0000256" key="3">
    <source>
        <dbReference type="SAM" id="SignalP"/>
    </source>
</evidence>
<sequence>MKKAAALMAVVLALGSTLAFDADAKRLGGGRSGGMQRSVTSTPATPPATPATPRNAQGAQTPATAPAAAGAAAAATPKRSWMGPIAGIAAGLGLAALASHFGFGEAMANMLTMALIAMAVLALVTWFMRKRMASQSPAAAGAPLMARTGMDAPQGDSRIGAGIGSAIGSALPATGAPSAIPADFDVAGFERNAKSQFLALQAANDARDMERLRDYVTPEMLDLVRAEITERGAAPQHTEVFGLQAQVLEVAQESDRYIVSVRFSGSVRTEAGAVPEDLAEVWHLTRSRAGLDGWVVAGIQQA</sequence>
<dbReference type="EMBL" id="JABBFX010000003">
    <property type="protein sequence ID" value="NML47038.1"/>
    <property type="molecule type" value="Genomic_DNA"/>
</dbReference>
<dbReference type="InterPro" id="IPR032710">
    <property type="entry name" value="NTF2-like_dom_sf"/>
</dbReference>